<comment type="subcellular location">
    <subcellularLocation>
        <location evidence="2">Cell membrane</location>
        <topology evidence="2">Multi-pass membrane protein</topology>
    </subcellularLocation>
</comment>
<dbReference type="SMART" id="SM00387">
    <property type="entry name" value="HATPase_c"/>
    <property type="match status" value="1"/>
</dbReference>
<dbReference type="GO" id="GO:0000155">
    <property type="term" value="F:phosphorelay sensor kinase activity"/>
    <property type="evidence" value="ECO:0007669"/>
    <property type="project" value="InterPro"/>
</dbReference>
<feature type="domain" description="Histidine kinase" evidence="11">
    <location>
        <begin position="218"/>
        <end position="426"/>
    </location>
</feature>
<name>A0A1I1PI21_9GAMM</name>
<dbReference type="SUPFAM" id="SSF47384">
    <property type="entry name" value="Homodimeric domain of signal transducing histidine kinase"/>
    <property type="match status" value="1"/>
</dbReference>
<dbReference type="PROSITE" id="PS50109">
    <property type="entry name" value="HIS_KIN"/>
    <property type="match status" value="1"/>
</dbReference>
<keyword evidence="8 12" id="KW-0418">Kinase</keyword>
<sequence length="426" mass="48523">MFTRLFLTIFIAIVSAVLISILLLDDLYIQGIKKDELVNTRGIKQVVFADVLLAKSNQDEKLKYWSERFSYQFSLKETNELNLQKNQISELITNKVFVDITSDWTTDDITVYYYSASCNCTLVMEKYFVSDDAFKAYLQGFLLIIISALAFIIFLYVNSHKKQMKKLIKVQQQYGAGQFDIKADTHVAMPYTLLATNFNLMTKQISLLQQEQKNLINGVSHDLKTPIARLRFALDLTRNCHTVSQYQNQIQNMDLDLDELDDLVTQWLFYAELNGKPEAIIKEAVHFADLVNHIANKIKVLYPHIQLDLNLQQGNIQAEPRLLSRAIENLIVNSFKFTQSHVSITLKFNVTSITFKIEDDGAGITEAQKNKIIQPFVKLDNSRSSSGFGLGLAIVKSILEQHDSQLEIKASSKGGACFIIHFPITQ</sequence>
<dbReference type="InterPro" id="IPR004358">
    <property type="entry name" value="Sig_transdc_His_kin-like_C"/>
</dbReference>
<dbReference type="RefSeq" id="WP_091987157.1">
    <property type="nucleotide sequence ID" value="NZ_FOLO01000032.1"/>
</dbReference>
<dbReference type="InterPro" id="IPR003594">
    <property type="entry name" value="HATPase_dom"/>
</dbReference>
<evidence type="ECO:0000256" key="7">
    <source>
        <dbReference type="ARBA" id="ARBA00022741"/>
    </source>
</evidence>
<dbReference type="SUPFAM" id="SSF55874">
    <property type="entry name" value="ATPase domain of HSP90 chaperone/DNA topoisomerase II/histidine kinase"/>
    <property type="match status" value="1"/>
</dbReference>
<keyword evidence="5" id="KW-0597">Phosphoprotein</keyword>
<dbReference type="InterPro" id="IPR050980">
    <property type="entry name" value="2C_sensor_his_kinase"/>
</dbReference>
<dbReference type="AlphaFoldDB" id="A0A1I1PI21"/>
<keyword evidence="10" id="KW-1133">Transmembrane helix</keyword>
<dbReference type="CDD" id="cd00082">
    <property type="entry name" value="HisKA"/>
    <property type="match status" value="1"/>
</dbReference>
<organism evidence="12 13">
    <name type="scientific">Pseudoalteromonas denitrificans DSM 6059</name>
    <dbReference type="NCBI Taxonomy" id="1123010"/>
    <lineage>
        <taxon>Bacteria</taxon>
        <taxon>Pseudomonadati</taxon>
        <taxon>Pseudomonadota</taxon>
        <taxon>Gammaproteobacteria</taxon>
        <taxon>Alteromonadales</taxon>
        <taxon>Pseudoalteromonadaceae</taxon>
        <taxon>Pseudoalteromonas</taxon>
    </lineage>
</organism>
<evidence type="ECO:0000256" key="4">
    <source>
        <dbReference type="ARBA" id="ARBA00022475"/>
    </source>
</evidence>
<dbReference type="Pfam" id="PF02518">
    <property type="entry name" value="HATPase_c"/>
    <property type="match status" value="1"/>
</dbReference>
<evidence type="ECO:0000256" key="8">
    <source>
        <dbReference type="ARBA" id="ARBA00022777"/>
    </source>
</evidence>
<dbReference type="InterPro" id="IPR005467">
    <property type="entry name" value="His_kinase_dom"/>
</dbReference>
<dbReference type="PANTHER" id="PTHR44936">
    <property type="entry name" value="SENSOR PROTEIN CREC"/>
    <property type="match status" value="1"/>
</dbReference>
<dbReference type="Proteomes" id="UP000198862">
    <property type="component" value="Unassembled WGS sequence"/>
</dbReference>
<keyword evidence="7" id="KW-0547">Nucleotide-binding</keyword>
<proteinExistence type="predicted"/>
<comment type="catalytic activity">
    <reaction evidence="1">
        <text>ATP + protein L-histidine = ADP + protein N-phospho-L-histidine.</text>
        <dbReference type="EC" id="2.7.13.3"/>
    </reaction>
</comment>
<evidence type="ECO:0000313" key="13">
    <source>
        <dbReference type="Proteomes" id="UP000198862"/>
    </source>
</evidence>
<accession>A0A1I1PI21</accession>
<dbReference type="InterPro" id="IPR036097">
    <property type="entry name" value="HisK_dim/P_sf"/>
</dbReference>
<dbReference type="GO" id="GO:0005524">
    <property type="term" value="F:ATP binding"/>
    <property type="evidence" value="ECO:0007669"/>
    <property type="project" value="UniProtKB-KW"/>
</dbReference>
<dbReference type="Gene3D" id="3.30.565.10">
    <property type="entry name" value="Histidine kinase-like ATPase, C-terminal domain"/>
    <property type="match status" value="1"/>
</dbReference>
<keyword evidence="9" id="KW-0067">ATP-binding</keyword>
<keyword evidence="6" id="KW-0808">Transferase</keyword>
<evidence type="ECO:0000256" key="10">
    <source>
        <dbReference type="SAM" id="Phobius"/>
    </source>
</evidence>
<dbReference type="STRING" id="1123010.SAMN02745724_03457"/>
<reference evidence="12 13" key="1">
    <citation type="submission" date="2016-10" db="EMBL/GenBank/DDBJ databases">
        <authorList>
            <person name="de Groot N.N."/>
        </authorList>
    </citation>
    <scope>NUCLEOTIDE SEQUENCE [LARGE SCALE GENOMIC DNA]</scope>
    <source>
        <strain evidence="12 13">DSM 6059</strain>
    </source>
</reference>
<evidence type="ECO:0000256" key="3">
    <source>
        <dbReference type="ARBA" id="ARBA00012438"/>
    </source>
</evidence>
<dbReference type="CDD" id="cd00075">
    <property type="entry name" value="HATPase"/>
    <property type="match status" value="1"/>
</dbReference>
<evidence type="ECO:0000256" key="5">
    <source>
        <dbReference type="ARBA" id="ARBA00022553"/>
    </source>
</evidence>
<feature type="transmembrane region" description="Helical" evidence="10">
    <location>
        <begin position="5"/>
        <end position="24"/>
    </location>
</feature>
<keyword evidence="10" id="KW-0812">Transmembrane</keyword>
<dbReference type="EC" id="2.7.13.3" evidence="3"/>
<dbReference type="InterPro" id="IPR036890">
    <property type="entry name" value="HATPase_C_sf"/>
</dbReference>
<dbReference type="PRINTS" id="PR00344">
    <property type="entry name" value="BCTRLSENSOR"/>
</dbReference>
<dbReference type="GO" id="GO:0005886">
    <property type="term" value="C:plasma membrane"/>
    <property type="evidence" value="ECO:0007669"/>
    <property type="project" value="UniProtKB-SubCell"/>
</dbReference>
<dbReference type="OrthoDB" id="9804645at2"/>
<evidence type="ECO:0000256" key="9">
    <source>
        <dbReference type="ARBA" id="ARBA00022840"/>
    </source>
</evidence>
<dbReference type="SMART" id="SM00388">
    <property type="entry name" value="HisKA"/>
    <property type="match status" value="1"/>
</dbReference>
<keyword evidence="4" id="KW-1003">Cell membrane</keyword>
<evidence type="ECO:0000256" key="6">
    <source>
        <dbReference type="ARBA" id="ARBA00022679"/>
    </source>
</evidence>
<dbReference type="EMBL" id="FOLO01000032">
    <property type="protein sequence ID" value="SFD09481.1"/>
    <property type="molecule type" value="Genomic_DNA"/>
</dbReference>
<evidence type="ECO:0000313" key="12">
    <source>
        <dbReference type="EMBL" id="SFD09481.1"/>
    </source>
</evidence>
<dbReference type="InterPro" id="IPR003661">
    <property type="entry name" value="HisK_dim/P_dom"/>
</dbReference>
<evidence type="ECO:0000259" key="11">
    <source>
        <dbReference type="PROSITE" id="PS50109"/>
    </source>
</evidence>
<feature type="transmembrane region" description="Helical" evidence="10">
    <location>
        <begin position="136"/>
        <end position="157"/>
    </location>
</feature>
<dbReference type="PANTHER" id="PTHR44936:SF10">
    <property type="entry name" value="SENSOR PROTEIN RSTB"/>
    <property type="match status" value="1"/>
</dbReference>
<keyword evidence="13" id="KW-1185">Reference proteome</keyword>
<evidence type="ECO:0000256" key="1">
    <source>
        <dbReference type="ARBA" id="ARBA00000085"/>
    </source>
</evidence>
<evidence type="ECO:0000256" key="2">
    <source>
        <dbReference type="ARBA" id="ARBA00004651"/>
    </source>
</evidence>
<keyword evidence="10" id="KW-0472">Membrane</keyword>
<gene>
    <name evidence="12" type="ORF">SAMN02745724_03457</name>
</gene>
<protein>
    <recommendedName>
        <fullName evidence="3">histidine kinase</fullName>
        <ecNumber evidence="3">2.7.13.3</ecNumber>
    </recommendedName>
</protein>
<dbReference type="Gene3D" id="1.10.287.130">
    <property type="match status" value="1"/>
</dbReference>
<dbReference type="Pfam" id="PF00512">
    <property type="entry name" value="HisKA"/>
    <property type="match status" value="1"/>
</dbReference>